<gene>
    <name evidence="3" type="ORF">CCMP2556_LOCUS1667</name>
</gene>
<dbReference type="SMART" id="SM00357">
    <property type="entry name" value="CSP"/>
    <property type="match status" value="4"/>
</dbReference>
<feature type="region of interest" description="Disordered" evidence="1">
    <location>
        <begin position="290"/>
        <end position="312"/>
    </location>
</feature>
<dbReference type="InterPro" id="IPR002059">
    <property type="entry name" value="CSP_DNA-bd"/>
</dbReference>
<keyword evidence="4" id="KW-1185">Reference proteome</keyword>
<evidence type="ECO:0000313" key="3">
    <source>
        <dbReference type="EMBL" id="CAK8989432.1"/>
    </source>
</evidence>
<comment type="caution">
    <text evidence="3">The sequence shown here is derived from an EMBL/GenBank/DDBJ whole genome shotgun (WGS) entry which is preliminary data.</text>
</comment>
<dbReference type="PROSITE" id="PS51857">
    <property type="entry name" value="CSD_2"/>
    <property type="match status" value="1"/>
</dbReference>
<accession>A0ABP0HHV2</accession>
<feature type="domain" description="CSD" evidence="2">
    <location>
        <begin position="307"/>
        <end position="376"/>
    </location>
</feature>
<dbReference type="PANTHER" id="PTHR46565:SF20">
    <property type="entry name" value="COLD SHOCK DOMAIN-CONTAINING PROTEIN 4"/>
    <property type="match status" value="1"/>
</dbReference>
<dbReference type="CDD" id="cd04458">
    <property type="entry name" value="CSP_CDS"/>
    <property type="match status" value="2"/>
</dbReference>
<dbReference type="InterPro" id="IPR012340">
    <property type="entry name" value="NA-bd_OB-fold"/>
</dbReference>
<dbReference type="Proteomes" id="UP001642484">
    <property type="component" value="Unassembled WGS sequence"/>
</dbReference>
<sequence length="377" mass="40352">MDGGGEYGYSGTVKFWHAHKGFGFIEGSALDQDVMFSHNELPEDCKTVHGDFFRGRTVTFQAQQGADGRFKATSLSIAFGPGQPVPGKIKSFSERNGFGFIVSSALTQDIRFNQNCVEGPFNGVEAVGQCVMVDIAAKADGKLSATRVVFQQPQSIKMNGLIPGTPLMPAPAPLAPVAQSRSYLDRTPPVGLNSMVGTVKMYNIRSNTGILMVSGYDGDVSFSASDPNIMANGMVSFTPLNSEGRLLATNVTPIANVQPAFSGRSAIPSRAPSLGGSPAFQRALHEVGIEGGKPSKRPRTETPTGQVGSGTIRNFSEQRGFGFITCEGIDEDVFFMRTALPEGQRDLQNTDLQNAAVNFEIVKTSEGKYRAQNITFS</sequence>
<dbReference type="EMBL" id="CAXAMN010000558">
    <property type="protein sequence ID" value="CAK8989432.1"/>
    <property type="molecule type" value="Genomic_DNA"/>
</dbReference>
<dbReference type="Pfam" id="PF00313">
    <property type="entry name" value="CSD"/>
    <property type="match status" value="1"/>
</dbReference>
<evidence type="ECO:0000259" key="2">
    <source>
        <dbReference type="PROSITE" id="PS51857"/>
    </source>
</evidence>
<evidence type="ECO:0000313" key="4">
    <source>
        <dbReference type="Proteomes" id="UP001642484"/>
    </source>
</evidence>
<dbReference type="Gene3D" id="2.40.50.140">
    <property type="entry name" value="Nucleic acid-binding proteins"/>
    <property type="match status" value="3"/>
</dbReference>
<evidence type="ECO:0000256" key="1">
    <source>
        <dbReference type="SAM" id="MobiDB-lite"/>
    </source>
</evidence>
<reference evidence="3 4" key="1">
    <citation type="submission" date="2024-02" db="EMBL/GenBank/DDBJ databases">
        <authorList>
            <person name="Chen Y."/>
            <person name="Shah S."/>
            <person name="Dougan E. K."/>
            <person name="Thang M."/>
            <person name="Chan C."/>
        </authorList>
    </citation>
    <scope>NUCLEOTIDE SEQUENCE [LARGE SCALE GENOMIC DNA]</scope>
</reference>
<dbReference type="PANTHER" id="PTHR46565">
    <property type="entry name" value="COLD SHOCK DOMAIN PROTEIN 2"/>
    <property type="match status" value="1"/>
</dbReference>
<name>A0ABP0HHV2_9DINO</name>
<protein>
    <recommendedName>
        <fullName evidence="2">CSD domain-containing protein</fullName>
    </recommendedName>
</protein>
<organism evidence="3 4">
    <name type="scientific">Durusdinium trenchii</name>
    <dbReference type="NCBI Taxonomy" id="1381693"/>
    <lineage>
        <taxon>Eukaryota</taxon>
        <taxon>Sar</taxon>
        <taxon>Alveolata</taxon>
        <taxon>Dinophyceae</taxon>
        <taxon>Suessiales</taxon>
        <taxon>Symbiodiniaceae</taxon>
        <taxon>Durusdinium</taxon>
    </lineage>
</organism>
<dbReference type="InterPro" id="IPR011129">
    <property type="entry name" value="CSD"/>
</dbReference>
<feature type="compositionally biased region" description="Polar residues" evidence="1">
    <location>
        <begin position="301"/>
        <end position="312"/>
    </location>
</feature>
<proteinExistence type="predicted"/>
<dbReference type="SUPFAM" id="SSF50249">
    <property type="entry name" value="Nucleic acid-binding proteins"/>
    <property type="match status" value="3"/>
</dbReference>